<proteinExistence type="predicted"/>
<protein>
    <recommendedName>
        <fullName evidence="1">RPN1 N-terminal domain-containing protein</fullName>
    </recommendedName>
</protein>
<dbReference type="AlphaFoldDB" id="A0A9Q0J4R4"/>
<organism evidence="2 3">
    <name type="scientific">Turnera subulata</name>
    <dbReference type="NCBI Taxonomy" id="218843"/>
    <lineage>
        <taxon>Eukaryota</taxon>
        <taxon>Viridiplantae</taxon>
        <taxon>Streptophyta</taxon>
        <taxon>Embryophyta</taxon>
        <taxon>Tracheophyta</taxon>
        <taxon>Spermatophyta</taxon>
        <taxon>Magnoliopsida</taxon>
        <taxon>eudicotyledons</taxon>
        <taxon>Gunneridae</taxon>
        <taxon>Pentapetalae</taxon>
        <taxon>rosids</taxon>
        <taxon>fabids</taxon>
        <taxon>Malpighiales</taxon>
        <taxon>Passifloraceae</taxon>
        <taxon>Turnera</taxon>
    </lineage>
</organism>
<dbReference type="Pfam" id="PF17781">
    <property type="entry name" value="RPN1_RPN2_N"/>
    <property type="match status" value="1"/>
</dbReference>
<keyword evidence="3" id="KW-1185">Reference proteome</keyword>
<comment type="caution">
    <text evidence="2">The sequence shown here is derived from an EMBL/GenBank/DDBJ whole genome shotgun (WGS) entry which is preliminary data.</text>
</comment>
<name>A0A9Q0J4R4_9ROSI</name>
<reference evidence="2" key="1">
    <citation type="submission" date="2022-02" db="EMBL/GenBank/DDBJ databases">
        <authorList>
            <person name="Henning P.M."/>
            <person name="McCubbin A.G."/>
            <person name="Shore J.S."/>
        </authorList>
    </citation>
    <scope>NUCLEOTIDE SEQUENCE</scope>
    <source>
        <strain evidence="2">F60SS</strain>
        <tissue evidence="2">Leaves</tissue>
    </source>
</reference>
<reference evidence="2" key="2">
    <citation type="journal article" date="2023" name="Plants (Basel)">
        <title>Annotation of the Turnera subulata (Passifloraceae) Draft Genome Reveals the S-Locus Evolved after the Divergence of Turneroideae from Passifloroideae in a Stepwise Manner.</title>
        <authorList>
            <person name="Henning P.M."/>
            <person name="Roalson E.H."/>
            <person name="Mir W."/>
            <person name="McCubbin A.G."/>
            <person name="Shore J.S."/>
        </authorList>
    </citation>
    <scope>NUCLEOTIDE SEQUENCE</scope>
    <source>
        <strain evidence="2">F60SS</strain>
    </source>
</reference>
<dbReference type="InterPro" id="IPR040892">
    <property type="entry name" value="RPN1_N"/>
</dbReference>
<evidence type="ECO:0000313" key="2">
    <source>
        <dbReference type="EMBL" id="KAJ4829546.1"/>
    </source>
</evidence>
<evidence type="ECO:0000259" key="1">
    <source>
        <dbReference type="Pfam" id="PF17781"/>
    </source>
</evidence>
<dbReference type="Proteomes" id="UP001141552">
    <property type="component" value="Unassembled WGS sequence"/>
</dbReference>
<dbReference type="EMBL" id="JAKUCV010005867">
    <property type="protein sequence ID" value="KAJ4829546.1"/>
    <property type="molecule type" value="Genomic_DNA"/>
</dbReference>
<accession>A0A9Q0J4R4</accession>
<gene>
    <name evidence="2" type="ORF">Tsubulata_043178</name>
</gene>
<evidence type="ECO:0000313" key="3">
    <source>
        <dbReference type="Proteomes" id="UP001141552"/>
    </source>
</evidence>
<feature type="domain" description="RPN1 N-terminal" evidence="1">
    <location>
        <begin position="2"/>
        <end position="39"/>
    </location>
</feature>
<sequence>MDDSDSRESIKYRLLGSGDVLRSWGPGYIMHLKSELRSEVPRLEVLVAVAHSGSRGGLRLECSVTLPS</sequence>